<dbReference type="Pfam" id="PF13456">
    <property type="entry name" value="RVT_3"/>
    <property type="match status" value="1"/>
</dbReference>
<dbReference type="PANTHER" id="PTHR47723:SF19">
    <property type="entry name" value="POLYNUCLEOTIDYL TRANSFERASE, RIBONUCLEASE H-LIKE SUPERFAMILY PROTEIN"/>
    <property type="match status" value="1"/>
</dbReference>
<feature type="domain" description="RNase H type-1" evidence="1">
    <location>
        <begin position="70"/>
        <end position="146"/>
    </location>
</feature>
<dbReference type="InterPro" id="IPR012337">
    <property type="entry name" value="RNaseH-like_sf"/>
</dbReference>
<accession>A0ABR2G038</accession>
<evidence type="ECO:0000313" key="3">
    <source>
        <dbReference type="Proteomes" id="UP001472677"/>
    </source>
</evidence>
<name>A0ABR2G038_9ROSI</name>
<dbReference type="EMBL" id="JBBPBM010000004">
    <property type="protein sequence ID" value="KAK8589885.1"/>
    <property type="molecule type" value="Genomic_DNA"/>
</dbReference>
<dbReference type="InterPro" id="IPR044730">
    <property type="entry name" value="RNase_H-like_dom_plant"/>
</dbReference>
<dbReference type="Proteomes" id="UP001472677">
    <property type="component" value="Unassembled WGS sequence"/>
</dbReference>
<comment type="caution">
    <text evidence="2">The sequence shown here is derived from an EMBL/GenBank/DDBJ whole genome shotgun (WGS) entry which is preliminary data.</text>
</comment>
<evidence type="ECO:0000259" key="1">
    <source>
        <dbReference type="Pfam" id="PF13456"/>
    </source>
</evidence>
<dbReference type="Gene3D" id="3.30.420.10">
    <property type="entry name" value="Ribonuclease H-like superfamily/Ribonuclease H"/>
    <property type="match status" value="1"/>
</dbReference>
<dbReference type="InterPro" id="IPR036397">
    <property type="entry name" value="RNaseH_sf"/>
</dbReference>
<dbReference type="PANTHER" id="PTHR47723">
    <property type="entry name" value="OS05G0353850 PROTEIN"/>
    <property type="match status" value="1"/>
</dbReference>
<evidence type="ECO:0000313" key="2">
    <source>
        <dbReference type="EMBL" id="KAK8589885.1"/>
    </source>
</evidence>
<protein>
    <recommendedName>
        <fullName evidence="1">RNase H type-1 domain-containing protein</fullName>
    </recommendedName>
</protein>
<gene>
    <name evidence="2" type="ORF">V6N12_024275</name>
</gene>
<reference evidence="2 3" key="1">
    <citation type="journal article" date="2024" name="G3 (Bethesda)">
        <title>Genome assembly of Hibiscus sabdariffa L. provides insights into metabolisms of medicinal natural products.</title>
        <authorList>
            <person name="Kim T."/>
        </authorList>
    </citation>
    <scope>NUCLEOTIDE SEQUENCE [LARGE SCALE GENOMIC DNA]</scope>
    <source>
        <strain evidence="2">TK-2024</strain>
        <tissue evidence="2">Old leaves</tissue>
    </source>
</reference>
<organism evidence="2 3">
    <name type="scientific">Hibiscus sabdariffa</name>
    <name type="common">roselle</name>
    <dbReference type="NCBI Taxonomy" id="183260"/>
    <lineage>
        <taxon>Eukaryota</taxon>
        <taxon>Viridiplantae</taxon>
        <taxon>Streptophyta</taxon>
        <taxon>Embryophyta</taxon>
        <taxon>Tracheophyta</taxon>
        <taxon>Spermatophyta</taxon>
        <taxon>Magnoliopsida</taxon>
        <taxon>eudicotyledons</taxon>
        <taxon>Gunneridae</taxon>
        <taxon>Pentapetalae</taxon>
        <taxon>rosids</taxon>
        <taxon>malvids</taxon>
        <taxon>Malvales</taxon>
        <taxon>Malvaceae</taxon>
        <taxon>Malvoideae</taxon>
        <taxon>Hibiscus</taxon>
    </lineage>
</organism>
<proteinExistence type="predicted"/>
<sequence length="155" mass="17059">MDSFVAGRSTNGFLMLRVRFCGQIAHLDPWIGGIRVLAQHLRPGVQIADIDVVVLALLTWMASNQLVELNSDGAWCRGSGDAACGGIIRDNAEKRIISYSRWIGICSVLEAELWSIYEGLVAVWSTQISRLILELDCLEAVQAIKSFKRGVITIV</sequence>
<dbReference type="CDD" id="cd06222">
    <property type="entry name" value="RNase_H_like"/>
    <property type="match status" value="1"/>
</dbReference>
<dbReference type="InterPro" id="IPR002156">
    <property type="entry name" value="RNaseH_domain"/>
</dbReference>
<dbReference type="SUPFAM" id="SSF53098">
    <property type="entry name" value="Ribonuclease H-like"/>
    <property type="match status" value="1"/>
</dbReference>
<dbReference type="InterPro" id="IPR053151">
    <property type="entry name" value="RNase_H-like"/>
</dbReference>
<keyword evidence="3" id="KW-1185">Reference proteome</keyword>